<protein>
    <recommendedName>
        <fullName evidence="3">dATP/dGTP diphosphohydrolase N-terminal domain-containing protein</fullName>
    </recommendedName>
</protein>
<accession>A0ABX8D734</accession>
<dbReference type="RefSeq" id="WP_207341564.1">
    <property type="nucleotide sequence ID" value="NZ_CP074405.1"/>
</dbReference>
<evidence type="ECO:0000313" key="2">
    <source>
        <dbReference type="Proteomes" id="UP000677804"/>
    </source>
</evidence>
<proteinExistence type="predicted"/>
<keyword evidence="2" id="KW-1185">Reference proteome</keyword>
<evidence type="ECO:0000313" key="1">
    <source>
        <dbReference type="EMBL" id="QVI63245.1"/>
    </source>
</evidence>
<sequence length="99" mass="10903">MSDDVLRVADLRAALALALDAFEAEVGPEVPLDHDHYWHLPVDASFDLSREPQEHTVGQIIDDLHEAQGLAADGDAFPAWHALNHAIGLLRVLEHAARR</sequence>
<dbReference type="EMBL" id="CP074405">
    <property type="protein sequence ID" value="QVI63245.1"/>
    <property type="molecule type" value="Genomic_DNA"/>
</dbReference>
<evidence type="ECO:0008006" key="3">
    <source>
        <dbReference type="Google" id="ProtNLM"/>
    </source>
</evidence>
<name>A0ABX8D734_9CELL</name>
<organism evidence="1 2">
    <name type="scientific">Cellulomonas wangleii</name>
    <dbReference type="NCBI Taxonomy" id="2816956"/>
    <lineage>
        <taxon>Bacteria</taxon>
        <taxon>Bacillati</taxon>
        <taxon>Actinomycetota</taxon>
        <taxon>Actinomycetes</taxon>
        <taxon>Micrococcales</taxon>
        <taxon>Cellulomonadaceae</taxon>
        <taxon>Cellulomonas</taxon>
    </lineage>
</organism>
<gene>
    <name evidence="1" type="ORF">KG103_04935</name>
</gene>
<dbReference type="Proteomes" id="UP000677804">
    <property type="component" value="Chromosome"/>
</dbReference>
<reference evidence="1 2" key="1">
    <citation type="submission" date="2021-05" db="EMBL/GenBank/DDBJ databases">
        <title>Novel species in genus Cellulomonas.</title>
        <authorList>
            <person name="Zhang G."/>
        </authorList>
    </citation>
    <scope>NUCLEOTIDE SEQUENCE [LARGE SCALE GENOMIC DNA]</scope>
    <source>
        <strain evidence="2">zg-ZUI222</strain>
    </source>
</reference>